<dbReference type="Pfam" id="PF13440">
    <property type="entry name" value="Polysacc_synt_3"/>
    <property type="match status" value="1"/>
</dbReference>
<name>A0A5R9L2I1_9BACT</name>
<comment type="caution">
    <text evidence="7">The sequence shown here is derived from an EMBL/GenBank/DDBJ whole genome shotgun (WGS) entry which is preliminary data.</text>
</comment>
<feature type="transmembrane region" description="Helical" evidence="6">
    <location>
        <begin position="368"/>
        <end position="388"/>
    </location>
</feature>
<accession>A0A5R9L2I1</accession>
<evidence type="ECO:0000256" key="1">
    <source>
        <dbReference type="ARBA" id="ARBA00004651"/>
    </source>
</evidence>
<sequence length="447" mass="50233">MASEKSGNDQYWLKSGVINVLQNLTGVLFGFGGFYLMVRMLDKHSFGVWTLFMATTTIFEMVRSGLIQNALIKYLSFSDKSEHDKILSASFALCGALTLLCIVINLIIANFLGQIWKAEEIVPLFMMYSIVYLFSGVLSQFHWMEQANFRFNGIFITNFVKSGVFFAFLAICFIFNIKIRLIELIYVQAIALFLAIVLEYFFVKDLLKFTFQVTSEWVKKLLNYGKYAFGTSIGSILSSTIDQMMLGSLLSPAASGAFNIAVRIMNLVDIPTNAIAVIVFPQSARRLATEGEGAIRYLYEKSVGTILAVLIPALAFLFLFPDFVVSFIAGNKYEETVPILKVTVLYCMLIPFARQCGTILDSIGRPKINFMLVVLNAVINLSLNYVLISRMGVMGAAYATLTSNVVSFAIAQTILHRILGVNTFHTFIYAYKFYPEFFTKYIKPRLT</sequence>
<evidence type="ECO:0000256" key="3">
    <source>
        <dbReference type="ARBA" id="ARBA00022692"/>
    </source>
</evidence>
<organism evidence="7 8">
    <name type="scientific">Dyadobacter luticola</name>
    <dbReference type="NCBI Taxonomy" id="1979387"/>
    <lineage>
        <taxon>Bacteria</taxon>
        <taxon>Pseudomonadati</taxon>
        <taxon>Bacteroidota</taxon>
        <taxon>Cytophagia</taxon>
        <taxon>Cytophagales</taxon>
        <taxon>Spirosomataceae</taxon>
        <taxon>Dyadobacter</taxon>
    </lineage>
</organism>
<dbReference type="PANTHER" id="PTHR30250:SF11">
    <property type="entry name" value="O-ANTIGEN TRANSPORTER-RELATED"/>
    <property type="match status" value="1"/>
</dbReference>
<dbReference type="PANTHER" id="PTHR30250">
    <property type="entry name" value="PST FAMILY PREDICTED COLANIC ACID TRANSPORTER"/>
    <property type="match status" value="1"/>
</dbReference>
<keyword evidence="4 6" id="KW-1133">Transmembrane helix</keyword>
<feature type="transmembrane region" description="Helical" evidence="6">
    <location>
        <begin position="306"/>
        <end position="330"/>
    </location>
</feature>
<dbReference type="RefSeq" id="WP_138363808.1">
    <property type="nucleotide sequence ID" value="NZ_VCEJ01000002.1"/>
</dbReference>
<comment type="subcellular location">
    <subcellularLocation>
        <location evidence="1">Cell membrane</location>
        <topology evidence="1">Multi-pass membrane protein</topology>
    </subcellularLocation>
</comment>
<keyword evidence="8" id="KW-1185">Reference proteome</keyword>
<evidence type="ECO:0000256" key="4">
    <source>
        <dbReference type="ARBA" id="ARBA00022989"/>
    </source>
</evidence>
<gene>
    <name evidence="7" type="ORF">FEN17_02955</name>
</gene>
<keyword evidence="3 6" id="KW-0812">Transmembrane</keyword>
<dbReference type="EMBL" id="VCEJ01000002">
    <property type="protein sequence ID" value="TLV02597.1"/>
    <property type="molecule type" value="Genomic_DNA"/>
</dbReference>
<feature type="transmembrane region" description="Helical" evidence="6">
    <location>
        <begin position="20"/>
        <end position="38"/>
    </location>
</feature>
<dbReference type="OrthoDB" id="650636at2"/>
<evidence type="ECO:0000256" key="6">
    <source>
        <dbReference type="SAM" id="Phobius"/>
    </source>
</evidence>
<dbReference type="CDD" id="cd13128">
    <property type="entry name" value="MATE_Wzx_like"/>
    <property type="match status" value="1"/>
</dbReference>
<evidence type="ECO:0000313" key="8">
    <source>
        <dbReference type="Proteomes" id="UP000306402"/>
    </source>
</evidence>
<dbReference type="AlphaFoldDB" id="A0A5R9L2I1"/>
<reference evidence="7 8" key="1">
    <citation type="submission" date="2019-05" db="EMBL/GenBank/DDBJ databases">
        <authorList>
            <person name="Qu J.-H."/>
        </authorList>
    </citation>
    <scope>NUCLEOTIDE SEQUENCE [LARGE SCALE GENOMIC DNA]</scope>
    <source>
        <strain evidence="7 8">T17</strain>
    </source>
</reference>
<feature type="transmembrane region" description="Helical" evidence="6">
    <location>
        <begin position="121"/>
        <end position="143"/>
    </location>
</feature>
<dbReference type="InterPro" id="IPR050833">
    <property type="entry name" value="Poly_Biosynth_Transport"/>
</dbReference>
<feature type="transmembrane region" description="Helical" evidence="6">
    <location>
        <begin position="155"/>
        <end position="177"/>
    </location>
</feature>
<keyword evidence="5 6" id="KW-0472">Membrane</keyword>
<evidence type="ECO:0000313" key="7">
    <source>
        <dbReference type="EMBL" id="TLV02597.1"/>
    </source>
</evidence>
<keyword evidence="2" id="KW-1003">Cell membrane</keyword>
<evidence type="ECO:0000256" key="5">
    <source>
        <dbReference type="ARBA" id="ARBA00023136"/>
    </source>
</evidence>
<proteinExistence type="predicted"/>
<protein>
    <submittedName>
        <fullName evidence="7">Flippase</fullName>
    </submittedName>
</protein>
<feature type="transmembrane region" description="Helical" evidence="6">
    <location>
        <begin position="184"/>
        <end position="203"/>
    </location>
</feature>
<evidence type="ECO:0000256" key="2">
    <source>
        <dbReference type="ARBA" id="ARBA00022475"/>
    </source>
</evidence>
<dbReference type="Proteomes" id="UP000306402">
    <property type="component" value="Unassembled WGS sequence"/>
</dbReference>
<feature type="transmembrane region" description="Helical" evidence="6">
    <location>
        <begin position="86"/>
        <end position="109"/>
    </location>
</feature>
<feature type="transmembrane region" description="Helical" evidence="6">
    <location>
        <begin position="45"/>
        <end position="66"/>
    </location>
</feature>
<dbReference type="GO" id="GO:0005886">
    <property type="term" value="C:plasma membrane"/>
    <property type="evidence" value="ECO:0007669"/>
    <property type="project" value="UniProtKB-SubCell"/>
</dbReference>